<accession>A0ACC1P0Q8</accession>
<proteinExistence type="predicted"/>
<dbReference type="EMBL" id="JAPDGR010001132">
    <property type="protein sequence ID" value="KAJ2985275.1"/>
    <property type="molecule type" value="Genomic_DNA"/>
</dbReference>
<dbReference type="Proteomes" id="UP001143856">
    <property type="component" value="Unassembled WGS sequence"/>
</dbReference>
<protein>
    <submittedName>
        <fullName evidence="1">Uncharacterized protein</fullName>
    </submittedName>
</protein>
<reference evidence="1" key="1">
    <citation type="submission" date="2022-10" db="EMBL/GenBank/DDBJ databases">
        <title>Genome Sequence of Xylaria curta.</title>
        <authorList>
            <person name="Buettner E."/>
        </authorList>
    </citation>
    <scope>NUCLEOTIDE SEQUENCE</scope>
    <source>
        <strain evidence="1">Babe10</strain>
    </source>
</reference>
<organism evidence="1 2">
    <name type="scientific">Xylaria curta</name>
    <dbReference type="NCBI Taxonomy" id="42375"/>
    <lineage>
        <taxon>Eukaryota</taxon>
        <taxon>Fungi</taxon>
        <taxon>Dikarya</taxon>
        <taxon>Ascomycota</taxon>
        <taxon>Pezizomycotina</taxon>
        <taxon>Sordariomycetes</taxon>
        <taxon>Xylariomycetidae</taxon>
        <taxon>Xylariales</taxon>
        <taxon>Xylariaceae</taxon>
        <taxon>Xylaria</taxon>
    </lineage>
</organism>
<gene>
    <name evidence="1" type="ORF">NUW58_g5624</name>
</gene>
<name>A0ACC1P0Q8_9PEZI</name>
<comment type="caution">
    <text evidence="1">The sequence shown here is derived from an EMBL/GenBank/DDBJ whole genome shotgun (WGS) entry which is preliminary data.</text>
</comment>
<sequence length="594" mass="67857">MDKSYPICGIPTSHSSIVPVRHEIDAWYEEQCCGDRIQLTLFILAWEELQKMDYHDKLSYFRIAGVHAAPYATWDDGQPPRSHEESYCVHNKITFPTWHRVYLLLFEQRLHEVMIEIINKRIPGHCKKDWTKAACEWRLPYWDFALLRDLQKLSLPRLCMTDKVDIILFHHDKPVKTCYNNPIYKFTTPIPMGKLDPPFAVQATVLSDEGLTYSWDKCTATTKYGLHKGSDFNTATDHGQHVEKSNLALNVHPWLEDNEGPKNPNPRLQSLRHEVQRLFTYDFTAWGCFASTIYGGKGTPPTDFLSLEFIHNNIHAWVGGIDVNNTEDPRFYGAGHMGDVPVAAFDPIFFLYHANIDRLTAIYQALYHDKWFNELQPGDPSPTASLEPFNWRCWGYGYDIVKKPGTNENRGKNKIKKLVMELYGSPPCPLSDRGIDYVINVVYDRYALEGCAYTIYFFLSKTQKLTRENCVGSVYTFSSRIPETPNATGCSACQEQKNNGVLSAAHVPITHCLSACYLRANSGLTSLNLREVDTYVQQRLHWTIVKADGTTVPLKDPRFATLQVTSCRGEIYSQDDGICPGYRGYEDVSLDQNS</sequence>
<keyword evidence="2" id="KW-1185">Reference proteome</keyword>
<evidence type="ECO:0000313" key="2">
    <source>
        <dbReference type="Proteomes" id="UP001143856"/>
    </source>
</evidence>
<evidence type="ECO:0000313" key="1">
    <source>
        <dbReference type="EMBL" id="KAJ2985275.1"/>
    </source>
</evidence>